<comment type="caution">
    <text evidence="2">The sequence shown here is derived from an EMBL/GenBank/DDBJ whole genome shotgun (WGS) entry which is preliminary data.</text>
</comment>
<dbReference type="PANTHER" id="PTHR13887:SF41">
    <property type="entry name" value="THIOREDOXIN SUPERFAMILY PROTEIN"/>
    <property type="match status" value="1"/>
</dbReference>
<evidence type="ECO:0000313" key="3">
    <source>
        <dbReference type="Proteomes" id="UP000092651"/>
    </source>
</evidence>
<proteinExistence type="predicted"/>
<dbReference type="Gene3D" id="3.40.30.10">
    <property type="entry name" value="Glutaredoxin"/>
    <property type="match status" value="1"/>
</dbReference>
<dbReference type="SUPFAM" id="SSF52833">
    <property type="entry name" value="Thioredoxin-like"/>
    <property type="match status" value="1"/>
</dbReference>
<accession>A0A1B8ZC25</accession>
<dbReference type="EMBL" id="MAYH01000048">
    <property type="protein sequence ID" value="OCA69178.1"/>
    <property type="molecule type" value="Genomic_DNA"/>
</dbReference>
<dbReference type="Pfam" id="PF01323">
    <property type="entry name" value="DSBA"/>
    <property type="match status" value="1"/>
</dbReference>
<dbReference type="InterPro" id="IPR036249">
    <property type="entry name" value="Thioredoxin-like_sf"/>
</dbReference>
<dbReference type="CDD" id="cd03024">
    <property type="entry name" value="DsbA_FrnE"/>
    <property type="match status" value="1"/>
</dbReference>
<keyword evidence="3" id="KW-1185">Reference proteome</keyword>
<dbReference type="AlphaFoldDB" id="A0A1B8ZC25"/>
<gene>
    <name evidence="2" type="ORF">BBI01_17920</name>
</gene>
<reference evidence="2 3" key="1">
    <citation type="submission" date="2016-07" db="EMBL/GenBank/DDBJ databases">
        <authorList>
            <person name="Jeong J.-J."/>
            <person name="Kim D.W."/>
            <person name="Sang M.K."/>
            <person name="Choi I.-G."/>
            <person name="Kim K.D."/>
        </authorList>
    </citation>
    <scope>NUCLEOTIDE SEQUENCE [LARGE SCALE GENOMIC DNA]</scope>
    <source>
        <strain evidence="2 3">UTM-3</strain>
    </source>
</reference>
<feature type="domain" description="DSBA-like thioredoxin" evidence="1">
    <location>
        <begin position="9"/>
        <end position="212"/>
    </location>
</feature>
<dbReference type="InterPro" id="IPR001853">
    <property type="entry name" value="DSBA-like_thioredoxin_dom"/>
</dbReference>
<evidence type="ECO:0000259" key="1">
    <source>
        <dbReference type="Pfam" id="PF01323"/>
    </source>
</evidence>
<organism evidence="2 3">
    <name type="scientific">Chryseobacterium artocarpi</name>
    <dbReference type="NCBI Taxonomy" id="1414727"/>
    <lineage>
        <taxon>Bacteria</taxon>
        <taxon>Pseudomonadati</taxon>
        <taxon>Bacteroidota</taxon>
        <taxon>Flavobacteriia</taxon>
        <taxon>Flavobacteriales</taxon>
        <taxon>Weeksellaceae</taxon>
        <taxon>Chryseobacterium group</taxon>
        <taxon>Chryseobacterium</taxon>
    </lineage>
</organism>
<protein>
    <submittedName>
        <fullName evidence="2">Disulfide bond formation protein DsbA</fullName>
    </submittedName>
</protein>
<evidence type="ECO:0000313" key="2">
    <source>
        <dbReference type="EMBL" id="OCA69178.1"/>
    </source>
</evidence>
<dbReference type="PANTHER" id="PTHR13887">
    <property type="entry name" value="GLUTATHIONE S-TRANSFERASE KAPPA"/>
    <property type="match status" value="1"/>
</dbReference>
<sequence length="242" mass="27764">MENKEKMKIKIWSDIMCPFCYIGKRNIEQALSNFPEKQNIEIEWKSFQLDPSIPEIPKYQDDIYRFVAQTKGISYEQSKSMHEHVVKMAEQSGLEYHFDKILVTNSLKSHILIQLAKTKGLASEAEEKLFYSYFTLGKNLNDINQLTVIGEEIGIKKDEIEKAFNNDDFVLKVKKDRQEALAYGMTGVPLLVINGKHVIVGAQQPEEILKTISKAYQEWKSEQDPNLKIQYGASCDSDGSCQ</sequence>
<dbReference type="GO" id="GO:0016491">
    <property type="term" value="F:oxidoreductase activity"/>
    <property type="evidence" value="ECO:0007669"/>
    <property type="project" value="InterPro"/>
</dbReference>
<name>A0A1B8ZC25_9FLAO</name>
<dbReference type="Proteomes" id="UP000092651">
    <property type="component" value="Unassembled WGS sequence"/>
</dbReference>